<dbReference type="OrthoDB" id="271534at2759"/>
<dbReference type="KEGG" id="phet:94294007"/>
<name>A0A836HUL3_9TRYP</name>
<comment type="caution">
    <text evidence="2">The sequence shown here is derived from an EMBL/GenBank/DDBJ whole genome shotgun (WGS) entry which is preliminary data.</text>
</comment>
<evidence type="ECO:0000256" key="1">
    <source>
        <dbReference type="SAM" id="SignalP"/>
    </source>
</evidence>
<sequence length="384" mass="42333">MPSFFLLLRATALGAVGGALASVQYVRCMPELSSSLFTPPDAPPPDVLSSMRMQDQAISWEVETDDFRHGYQGGAVPLQILRLGADYVDSSGASSPVMRIVGFLPGVTTPTVYEHLTDLTLRCRWDRNYTLFAKFTGTVPLKLLEDEKLCRPFATVAKKRPDCSGNVCTLVPDMFCVAFDANWFCHRVGGALLRRFGLADRLFQYERLSSVYSFREAPAATDGKVVNAVKFYDVLFSGSKRARQAAAEAAPELAAWLQANHDAAPCEEVDVNFQHILLVPVADAEAQLFSNAYQIRQLCRMGSMVDERSTKLVYDVCKDTLHRFSSGAASSPGTLFVMTSANNVSLPARLPRWAQRMILGSVSRTAYGRLLQACREYELKSVAV</sequence>
<gene>
    <name evidence="2" type="ORF">JKF63_08003</name>
</gene>
<protein>
    <submittedName>
        <fullName evidence="2">Uncharacterized protein</fullName>
    </submittedName>
</protein>
<dbReference type="EMBL" id="JAFJZO010000029">
    <property type="protein sequence ID" value="KAG5499439.1"/>
    <property type="molecule type" value="Genomic_DNA"/>
</dbReference>
<dbReference type="Proteomes" id="UP000674318">
    <property type="component" value="Unassembled WGS sequence"/>
</dbReference>
<organism evidence="2 3">
    <name type="scientific">Porcisia hertigi</name>
    <dbReference type="NCBI Taxonomy" id="2761500"/>
    <lineage>
        <taxon>Eukaryota</taxon>
        <taxon>Discoba</taxon>
        <taxon>Euglenozoa</taxon>
        <taxon>Kinetoplastea</taxon>
        <taxon>Metakinetoplastina</taxon>
        <taxon>Trypanosomatida</taxon>
        <taxon>Trypanosomatidae</taxon>
        <taxon>Leishmaniinae</taxon>
        <taxon>Porcisia</taxon>
    </lineage>
</organism>
<dbReference type="RefSeq" id="XP_067755657.1">
    <property type="nucleotide sequence ID" value="XM_067903930.1"/>
</dbReference>
<reference evidence="2 3" key="1">
    <citation type="submission" date="2021-02" db="EMBL/GenBank/DDBJ databases">
        <title>Porcisia hertigi Genome sequencing and assembly.</title>
        <authorList>
            <person name="Almutairi H."/>
            <person name="Gatherer D."/>
        </authorList>
    </citation>
    <scope>NUCLEOTIDE SEQUENCE [LARGE SCALE GENOMIC DNA]</scope>
    <source>
        <strain evidence="2 3">C119</strain>
    </source>
</reference>
<evidence type="ECO:0000313" key="3">
    <source>
        <dbReference type="Proteomes" id="UP000674318"/>
    </source>
</evidence>
<dbReference type="AlphaFoldDB" id="A0A836HUL3"/>
<feature type="signal peptide" evidence="1">
    <location>
        <begin position="1"/>
        <end position="21"/>
    </location>
</feature>
<proteinExistence type="predicted"/>
<feature type="chain" id="PRO_5032689907" evidence="1">
    <location>
        <begin position="22"/>
        <end position="384"/>
    </location>
</feature>
<keyword evidence="3" id="KW-1185">Reference proteome</keyword>
<dbReference type="GeneID" id="94294007"/>
<evidence type="ECO:0000313" key="2">
    <source>
        <dbReference type="EMBL" id="KAG5499439.1"/>
    </source>
</evidence>
<keyword evidence="1" id="KW-0732">Signal</keyword>
<accession>A0A836HUL3</accession>